<keyword evidence="2" id="KW-1185">Reference proteome</keyword>
<sequence length="271" mass="30933">MRYQGRGVQYAMTFMVVNTDNYDVLFGLDFLMKIGAVVDVERGLIQVSHGPGTNVEVLPLTMVNLLQRMNLEALMQESTTIWKNTCTNDDFDWILDQDRAIMTKEDVASTSDSDTGTDEGSQEILQLILQEQVDEFMDEEITDADDYADWMRWVSDAEQSRRAMYESTHDAAIPLLLQQPSRRYASSIPALLQIVQMKNGNSDCSTIEQLGSSSHEEMDTRWREIYQRIRIDNNLDEGGQQELWKILEHYQDVFDWNKGELGIPGIKGSAG</sequence>
<dbReference type="EMBL" id="OZ019907">
    <property type="protein sequence ID" value="CAK9206727.1"/>
    <property type="molecule type" value="Genomic_DNA"/>
</dbReference>
<dbReference type="Proteomes" id="UP001497512">
    <property type="component" value="Chromosome 15"/>
</dbReference>
<evidence type="ECO:0000313" key="2">
    <source>
        <dbReference type="Proteomes" id="UP001497512"/>
    </source>
</evidence>
<dbReference type="InterPro" id="IPR021109">
    <property type="entry name" value="Peptidase_aspartic_dom_sf"/>
</dbReference>
<evidence type="ECO:0000313" key="1">
    <source>
        <dbReference type="EMBL" id="CAK9206727.1"/>
    </source>
</evidence>
<dbReference type="Gene3D" id="2.40.70.10">
    <property type="entry name" value="Acid Proteases"/>
    <property type="match status" value="1"/>
</dbReference>
<name>A0ABP0TWX2_9BRYO</name>
<accession>A0ABP0TWX2</accession>
<gene>
    <name evidence="1" type="ORF">CSSPTR1EN2_LOCUS8493</name>
</gene>
<reference evidence="1" key="1">
    <citation type="submission" date="2024-02" db="EMBL/GenBank/DDBJ databases">
        <authorList>
            <consortium name="ELIXIR-Norway"/>
            <consortium name="Elixir Norway"/>
        </authorList>
    </citation>
    <scope>NUCLEOTIDE SEQUENCE</scope>
</reference>
<protein>
    <submittedName>
        <fullName evidence="1">Uncharacterized protein</fullName>
    </submittedName>
</protein>
<proteinExistence type="predicted"/>
<organism evidence="1 2">
    <name type="scientific">Sphagnum troendelagicum</name>
    <dbReference type="NCBI Taxonomy" id="128251"/>
    <lineage>
        <taxon>Eukaryota</taxon>
        <taxon>Viridiplantae</taxon>
        <taxon>Streptophyta</taxon>
        <taxon>Embryophyta</taxon>
        <taxon>Bryophyta</taxon>
        <taxon>Sphagnophytina</taxon>
        <taxon>Sphagnopsida</taxon>
        <taxon>Sphagnales</taxon>
        <taxon>Sphagnaceae</taxon>
        <taxon>Sphagnum</taxon>
    </lineage>
</organism>